<reference evidence="1 2" key="1">
    <citation type="journal article" date="2019" name="Nat. Ecol. Evol.">
        <title>Megaphylogeny resolves global patterns of mushroom evolution.</title>
        <authorList>
            <person name="Varga T."/>
            <person name="Krizsan K."/>
            <person name="Foldi C."/>
            <person name="Dima B."/>
            <person name="Sanchez-Garcia M."/>
            <person name="Sanchez-Ramirez S."/>
            <person name="Szollosi G.J."/>
            <person name="Szarkandi J.G."/>
            <person name="Papp V."/>
            <person name="Albert L."/>
            <person name="Andreopoulos W."/>
            <person name="Angelini C."/>
            <person name="Antonin V."/>
            <person name="Barry K.W."/>
            <person name="Bougher N.L."/>
            <person name="Buchanan P."/>
            <person name="Buyck B."/>
            <person name="Bense V."/>
            <person name="Catcheside P."/>
            <person name="Chovatia M."/>
            <person name="Cooper J."/>
            <person name="Damon W."/>
            <person name="Desjardin D."/>
            <person name="Finy P."/>
            <person name="Geml J."/>
            <person name="Haridas S."/>
            <person name="Hughes K."/>
            <person name="Justo A."/>
            <person name="Karasinski D."/>
            <person name="Kautmanova I."/>
            <person name="Kiss B."/>
            <person name="Kocsube S."/>
            <person name="Kotiranta H."/>
            <person name="LaButti K.M."/>
            <person name="Lechner B.E."/>
            <person name="Liimatainen K."/>
            <person name="Lipzen A."/>
            <person name="Lukacs Z."/>
            <person name="Mihaltcheva S."/>
            <person name="Morgado L.N."/>
            <person name="Niskanen T."/>
            <person name="Noordeloos M.E."/>
            <person name="Ohm R.A."/>
            <person name="Ortiz-Santana B."/>
            <person name="Ovrebo C."/>
            <person name="Racz N."/>
            <person name="Riley R."/>
            <person name="Savchenko A."/>
            <person name="Shiryaev A."/>
            <person name="Soop K."/>
            <person name="Spirin V."/>
            <person name="Szebenyi C."/>
            <person name="Tomsovsky M."/>
            <person name="Tulloss R.E."/>
            <person name="Uehling J."/>
            <person name="Grigoriev I.V."/>
            <person name="Vagvolgyi C."/>
            <person name="Papp T."/>
            <person name="Martin F.M."/>
            <person name="Miettinen O."/>
            <person name="Hibbett D.S."/>
            <person name="Nagy L.G."/>
        </authorList>
    </citation>
    <scope>NUCLEOTIDE SEQUENCE [LARGE SCALE GENOMIC DNA]</scope>
    <source>
        <strain evidence="1 2">NL-1719</strain>
    </source>
</reference>
<evidence type="ECO:0000313" key="2">
    <source>
        <dbReference type="Proteomes" id="UP000308600"/>
    </source>
</evidence>
<organism evidence="1 2">
    <name type="scientific">Pluteus cervinus</name>
    <dbReference type="NCBI Taxonomy" id="181527"/>
    <lineage>
        <taxon>Eukaryota</taxon>
        <taxon>Fungi</taxon>
        <taxon>Dikarya</taxon>
        <taxon>Basidiomycota</taxon>
        <taxon>Agaricomycotina</taxon>
        <taxon>Agaricomycetes</taxon>
        <taxon>Agaricomycetidae</taxon>
        <taxon>Agaricales</taxon>
        <taxon>Pluteineae</taxon>
        <taxon>Pluteaceae</taxon>
        <taxon>Pluteus</taxon>
    </lineage>
</organism>
<protein>
    <submittedName>
        <fullName evidence="1">Uncharacterized protein</fullName>
    </submittedName>
</protein>
<dbReference type="Proteomes" id="UP000308600">
    <property type="component" value="Unassembled WGS sequence"/>
</dbReference>
<proteinExistence type="predicted"/>
<dbReference type="EMBL" id="ML208786">
    <property type="protein sequence ID" value="TFK60374.1"/>
    <property type="molecule type" value="Genomic_DNA"/>
</dbReference>
<evidence type="ECO:0000313" key="1">
    <source>
        <dbReference type="EMBL" id="TFK60374.1"/>
    </source>
</evidence>
<keyword evidence="2" id="KW-1185">Reference proteome</keyword>
<accession>A0ACD3A4S4</accession>
<gene>
    <name evidence="1" type="ORF">BDN72DRAFT_905025</name>
</gene>
<sequence length="209" mass="23076">MVRLLQRFLGGFSQLPLPPSSSSTRNRFASLSLTHILPSAPHPFPQPTAAPRWRELGELVVGARSFLLFATSLDSSRLTSPQASSPAYSPISLPTTTLKQPPQNMNFESNSLPVWRPATIHLLPLATTMIFVAPSSLPVDAVCHSPIPSVTTVSSSSHPAMPYLLCRRRPPIPRDYASTFYRFATMDHGVDDGHTPCTHHPKLRNFSWR</sequence>
<name>A0ACD3A4S4_9AGAR</name>